<feature type="chain" id="PRO_5038617679" evidence="2">
    <location>
        <begin position="25"/>
        <end position="324"/>
    </location>
</feature>
<accession>A0A2G5NSE4</accession>
<dbReference type="Proteomes" id="UP000229523">
    <property type="component" value="Unassembled WGS sequence"/>
</dbReference>
<name>A0A2G5NSE4_9STAP</name>
<dbReference type="RefSeq" id="WP_099577915.1">
    <property type="nucleotide sequence ID" value="NZ_MJBI02000001.1"/>
</dbReference>
<keyword evidence="2" id="KW-0732">Signal</keyword>
<dbReference type="AlphaFoldDB" id="A0A2G5NSE4"/>
<reference evidence="3 4" key="1">
    <citation type="journal article" date="2018" name="Front. Microbiol.">
        <title>Description and Comparative Genomics of Macrococcus caseolyticus subsp. hominis subsp. nov., Macrococcus goetzii sp. nov., Macrococcus epidermidis sp. nov., and Macrococcus bohemicus sp. nov., Novel Macrococci From Human Clinical Material With Virulence Potential and Suspected Uptake of Foreign DNA by Natural Transformation.</title>
        <authorList>
            <person name="Maslanova I."/>
            <person name="Wertheimer Z."/>
            <person name="Sedlacek I."/>
            <person name="Svec P."/>
            <person name="Indrakova A."/>
            <person name="Kovarovic V."/>
            <person name="Schumann P."/>
            <person name="Sproer C."/>
            <person name="Kralova S."/>
            <person name="Sedo O."/>
            <person name="Kristofova L."/>
            <person name="Vrbovska V."/>
            <person name="Fuzik T."/>
            <person name="Petras P."/>
            <person name="Zdrahal Z."/>
            <person name="Ruzickova V."/>
            <person name="Doskar J."/>
            <person name="Pantucek R."/>
        </authorList>
    </citation>
    <scope>NUCLEOTIDE SEQUENCE [LARGE SCALE GENOMIC DNA]</scope>
    <source>
        <strain evidence="3 4">CCM 4927</strain>
    </source>
</reference>
<proteinExistence type="predicted"/>
<dbReference type="InterPro" id="IPR009343">
    <property type="entry name" value="DUF1002"/>
</dbReference>
<sequence length="324" mass="34978">MKLYKKLLFISIALLLLVVPFENADAVTEEAWSEAVTVYGAALEQNSDLQSKTKSLLGTDDSDKTTYVHAADLTKYLSLQSNDSVLKSSIRIKKLSAGSGLSLNINQSAGKITKITEDTYKNALLTAGVTDAEVTIAAAEDVTGESALAGVYKAFEAQGETIDTAQTQAAQNELNSISNINAENAGKEGFSQEQLNKAIAEAKAEIAKQGANLNTTEIKNIVVQKIESNGLNNIISDNQINIIVNFINNAQNSGVFSGENKDKFINGAKDYINEIKNSDGFKQATDKAKDMGKSIQNSLEKEGVWDKFMNFIQSIIDAIMGLFK</sequence>
<comment type="caution">
    <text evidence="3">The sequence shown here is derived from an EMBL/GenBank/DDBJ whole genome shotgun (WGS) entry which is preliminary data.</text>
</comment>
<gene>
    <name evidence="3" type="ORF">BFS35_003180</name>
</gene>
<feature type="signal peptide" evidence="2">
    <location>
        <begin position="1"/>
        <end position="24"/>
    </location>
</feature>
<evidence type="ECO:0000256" key="2">
    <source>
        <dbReference type="SAM" id="SignalP"/>
    </source>
</evidence>
<evidence type="ECO:0000313" key="3">
    <source>
        <dbReference type="EMBL" id="RAI82703.1"/>
    </source>
</evidence>
<evidence type="ECO:0000313" key="4">
    <source>
        <dbReference type="Proteomes" id="UP000229523"/>
    </source>
</evidence>
<keyword evidence="4" id="KW-1185">Reference proteome</keyword>
<protein>
    <submittedName>
        <fullName evidence="3">DUF1002 domain-containing protein</fullName>
    </submittedName>
</protein>
<organism evidence="3 4">
    <name type="scientific">Macrococcoides goetzii</name>
    <dbReference type="NCBI Taxonomy" id="1891097"/>
    <lineage>
        <taxon>Bacteria</taxon>
        <taxon>Bacillati</taxon>
        <taxon>Bacillota</taxon>
        <taxon>Bacilli</taxon>
        <taxon>Bacillales</taxon>
        <taxon>Staphylococcaceae</taxon>
        <taxon>Macrococcoides</taxon>
    </lineage>
</organism>
<dbReference type="EMBL" id="MJBI02000001">
    <property type="protein sequence ID" value="RAI82703.1"/>
    <property type="molecule type" value="Genomic_DNA"/>
</dbReference>
<keyword evidence="1" id="KW-0175">Coiled coil</keyword>
<evidence type="ECO:0000256" key="1">
    <source>
        <dbReference type="SAM" id="Coils"/>
    </source>
</evidence>
<feature type="coiled-coil region" evidence="1">
    <location>
        <begin position="192"/>
        <end position="219"/>
    </location>
</feature>
<dbReference type="Pfam" id="PF06207">
    <property type="entry name" value="DUF1002"/>
    <property type="match status" value="1"/>
</dbReference>